<dbReference type="AlphaFoldDB" id="A0A8S0YS76"/>
<keyword evidence="4" id="KW-1185">Reference proteome</keyword>
<protein>
    <recommendedName>
        <fullName evidence="2">PiggyBac transposable element-derived protein domain-containing protein</fullName>
    </recommendedName>
</protein>
<dbReference type="Pfam" id="PF13843">
    <property type="entry name" value="DDE_Tnp_1_7"/>
    <property type="match status" value="2"/>
</dbReference>
<dbReference type="EMBL" id="CADEBC010000088">
    <property type="protein sequence ID" value="CAB3222387.1"/>
    <property type="molecule type" value="Genomic_DNA"/>
</dbReference>
<evidence type="ECO:0000313" key="3">
    <source>
        <dbReference type="EMBL" id="CAB3222387.1"/>
    </source>
</evidence>
<feature type="region of interest" description="Disordered" evidence="1">
    <location>
        <begin position="304"/>
        <end position="337"/>
    </location>
</feature>
<feature type="compositionally biased region" description="Polar residues" evidence="1">
    <location>
        <begin position="327"/>
        <end position="337"/>
    </location>
</feature>
<proteinExistence type="predicted"/>
<dbReference type="Proteomes" id="UP000494106">
    <property type="component" value="Unassembled WGS sequence"/>
</dbReference>
<dbReference type="PANTHER" id="PTHR46599:SF3">
    <property type="entry name" value="PIGGYBAC TRANSPOSABLE ELEMENT-DERIVED PROTEIN 4"/>
    <property type="match status" value="1"/>
</dbReference>
<feature type="compositionally biased region" description="Polar residues" evidence="1">
    <location>
        <begin position="304"/>
        <end position="316"/>
    </location>
</feature>
<evidence type="ECO:0000259" key="2">
    <source>
        <dbReference type="Pfam" id="PF13843"/>
    </source>
</evidence>
<organism evidence="3 4">
    <name type="scientific">Arctia plantaginis</name>
    <name type="common">Wood tiger moth</name>
    <name type="synonym">Phalaena plantaginis</name>
    <dbReference type="NCBI Taxonomy" id="874455"/>
    <lineage>
        <taxon>Eukaryota</taxon>
        <taxon>Metazoa</taxon>
        <taxon>Ecdysozoa</taxon>
        <taxon>Arthropoda</taxon>
        <taxon>Hexapoda</taxon>
        <taxon>Insecta</taxon>
        <taxon>Pterygota</taxon>
        <taxon>Neoptera</taxon>
        <taxon>Endopterygota</taxon>
        <taxon>Lepidoptera</taxon>
        <taxon>Glossata</taxon>
        <taxon>Ditrysia</taxon>
        <taxon>Noctuoidea</taxon>
        <taxon>Erebidae</taxon>
        <taxon>Arctiinae</taxon>
        <taxon>Arctia</taxon>
    </lineage>
</organism>
<dbReference type="PANTHER" id="PTHR46599">
    <property type="entry name" value="PIGGYBAC TRANSPOSABLE ELEMENT-DERIVED PROTEIN 4"/>
    <property type="match status" value="1"/>
</dbReference>
<reference evidence="3 4" key="1">
    <citation type="submission" date="2020-04" db="EMBL/GenBank/DDBJ databases">
        <authorList>
            <person name="Wallbank WR R."/>
            <person name="Pardo Diaz C."/>
            <person name="Kozak K."/>
            <person name="Martin S."/>
            <person name="Jiggins C."/>
            <person name="Moest M."/>
            <person name="Warren A I."/>
            <person name="Byers J.R.P. K."/>
            <person name="Montejo-Kovacevich G."/>
            <person name="Yen C E."/>
        </authorList>
    </citation>
    <scope>NUCLEOTIDE SEQUENCE [LARGE SCALE GENOMIC DNA]</scope>
</reference>
<accession>A0A8S0YS76</accession>
<evidence type="ECO:0000256" key="1">
    <source>
        <dbReference type="SAM" id="MobiDB-lite"/>
    </source>
</evidence>
<dbReference type="OrthoDB" id="118105at2759"/>
<evidence type="ECO:0000313" key="4">
    <source>
        <dbReference type="Proteomes" id="UP000494106"/>
    </source>
</evidence>
<dbReference type="InterPro" id="IPR029526">
    <property type="entry name" value="PGBD"/>
</dbReference>
<name>A0A8S0YS76_ARCPL</name>
<sequence>MGLVVKSRLEEYWNVAQDIFITPGFAMEMTSDRFQLLSKCLHFRNNNDCDPALLTRPEAKIYKIKPILDHLNHKFSSLYNVSKNIALDESLTMWKGWLDINQFIRNNAATVGIKTYEICESQTGYLWRFEVHAGHDDSALQDDDPISGIVPSLVLGLLNGLEHKGHTIWMDNFYNSPALARELKVLGFDCVGTLRTNRQFVPCELATITKRDMTVGQVLGCTSGDVDLMVWRDKNRVAFISTYHGLAVTRCGDTLKPTVVQDYNVCMGGVDRKDQQLAMYPIERRRTRVCEDIENLPLKSPLIETSPTASLSQTRTVRLDDQPSPEGATSSWSTQGTMKNIEFTKTQELLVPPPSDPFEAFRLLLDDNILDLIVRETNANAIRLLKAPGVKQYSRIMSWKDMTRTESLTFLGLVLHTEYMSRNRFMLILCCLHFSSEANEEDRLSKIRSIVDHFNNRMNDIYYPGKQLSLDESMVLWRGCLQFRQYIKNKRHKYGVKLYVLAEPEGTVLKFQLYDSAGDETSGIGHTQKIVLKLLEEKLDVDTVFIWAITITPTI</sequence>
<comment type="caution">
    <text evidence="3">The sequence shown here is derived from an EMBL/GenBank/DDBJ whole genome shotgun (WGS) entry which is preliminary data.</text>
</comment>
<feature type="domain" description="PiggyBac transposable element-derived protein" evidence="2">
    <location>
        <begin position="1"/>
        <end position="287"/>
    </location>
</feature>
<feature type="domain" description="PiggyBac transposable element-derived protein" evidence="2">
    <location>
        <begin position="356"/>
        <end position="537"/>
    </location>
</feature>
<gene>
    <name evidence="3" type="ORF">APLA_LOCUS1011</name>
</gene>